<dbReference type="Proteomes" id="UP000028013">
    <property type="component" value="Unassembled WGS sequence"/>
</dbReference>
<protein>
    <submittedName>
        <fullName evidence="1">Uncharacterized protein</fullName>
    </submittedName>
</protein>
<comment type="caution">
    <text evidence="1">The sequence shown here is derived from an EMBL/GenBank/DDBJ whole genome shotgun (WGS) entry which is preliminary data.</text>
</comment>
<evidence type="ECO:0000313" key="2">
    <source>
        <dbReference type="Proteomes" id="UP000028013"/>
    </source>
</evidence>
<dbReference type="EMBL" id="JNHN01000174">
    <property type="protein sequence ID" value="KDS50766.1"/>
    <property type="molecule type" value="Genomic_DNA"/>
</dbReference>
<dbReference type="AlphaFoldDB" id="A0A078S258"/>
<sequence length="43" mass="4917">MCGRAVERRITMSKKDRDIALFVAFCIEEYGAAKGMMDDQVLF</sequence>
<organism evidence="1 2">
    <name type="scientific">Bacteroides uniformis str. 3978 T3 ii</name>
    <dbReference type="NCBI Taxonomy" id="1339349"/>
    <lineage>
        <taxon>Bacteria</taxon>
        <taxon>Pseudomonadati</taxon>
        <taxon>Bacteroidota</taxon>
        <taxon>Bacteroidia</taxon>
        <taxon>Bacteroidales</taxon>
        <taxon>Bacteroidaceae</taxon>
        <taxon>Bacteroides</taxon>
    </lineage>
</organism>
<evidence type="ECO:0000313" key="1">
    <source>
        <dbReference type="EMBL" id="KDS50766.1"/>
    </source>
</evidence>
<dbReference type="PATRIC" id="fig|1339349.3.peg.2850"/>
<proteinExistence type="predicted"/>
<gene>
    <name evidence="1" type="ORF">M094_1697</name>
</gene>
<accession>A0A078S258</accession>
<name>A0A078S258_BACUN</name>
<reference evidence="1 2" key="1">
    <citation type="submission" date="2014-04" db="EMBL/GenBank/DDBJ databases">
        <authorList>
            <person name="Sears C."/>
            <person name="Carroll K."/>
            <person name="Sack B.R."/>
            <person name="Qadri F."/>
            <person name="Myers L.L."/>
            <person name="Chung G.-T."/>
            <person name="Escheverria P."/>
            <person name="Fraser C.M."/>
            <person name="Sadzewicz L."/>
            <person name="Shefchek K.A."/>
            <person name="Tallon L."/>
            <person name="Das S.P."/>
            <person name="Daugherty S."/>
            <person name="Mongodin E.F."/>
        </authorList>
    </citation>
    <scope>NUCLEOTIDE SEQUENCE [LARGE SCALE GENOMIC DNA]</scope>
    <source>
        <strain evidence="1 2">3978 T3 ii</strain>
    </source>
</reference>